<evidence type="ECO:0000313" key="1">
    <source>
        <dbReference type="EMBL" id="MCW3798703.1"/>
    </source>
</evidence>
<evidence type="ECO:0008006" key="3">
    <source>
        <dbReference type="Google" id="ProtNLM"/>
    </source>
</evidence>
<gene>
    <name evidence="1" type="ORF">OMW55_12880</name>
</gene>
<accession>A0ABT3JI05</accession>
<dbReference type="PROSITE" id="PS51257">
    <property type="entry name" value="PROKAR_LIPOPROTEIN"/>
    <property type="match status" value="1"/>
</dbReference>
<dbReference type="Proteomes" id="UP001526246">
    <property type="component" value="Unassembled WGS sequence"/>
</dbReference>
<reference evidence="1 2" key="1">
    <citation type="submission" date="2022-10" db="EMBL/GenBank/DDBJ databases">
        <title>Sphingomonas sp.</title>
        <authorList>
            <person name="Jin C."/>
        </authorList>
    </citation>
    <scope>NUCLEOTIDE SEQUENCE [LARGE SCALE GENOMIC DNA]</scope>
    <source>
        <strain evidence="1 2">BN140010</strain>
    </source>
</reference>
<dbReference type="RefSeq" id="WP_264883696.1">
    <property type="nucleotide sequence ID" value="NZ_JAPDOB010000002.1"/>
</dbReference>
<comment type="caution">
    <text evidence="1">The sequence shown here is derived from an EMBL/GenBank/DDBJ whole genome shotgun (WGS) entry which is preliminary data.</text>
</comment>
<name>A0ABT3JI05_9SPHN</name>
<organism evidence="1 2">
    <name type="scientific">Sphingomonas arvum</name>
    <dbReference type="NCBI Taxonomy" id="2992113"/>
    <lineage>
        <taxon>Bacteria</taxon>
        <taxon>Pseudomonadati</taxon>
        <taxon>Pseudomonadota</taxon>
        <taxon>Alphaproteobacteria</taxon>
        <taxon>Sphingomonadales</taxon>
        <taxon>Sphingomonadaceae</taxon>
        <taxon>Sphingomonas</taxon>
    </lineage>
</organism>
<sequence>MRAHLLPILALLSGCAAQPPVRQPTAQVIPPALAVLAAADAAPNGVPGRFGFVVQRAEWVGPRLFLNSQPDYRDQRNLSISIDPAAIGGLRQMFGDDLRSALLHKPIIVDGVARRIQIDFIANGRRTDKYYYQTHVIVTDPGQLHVGA</sequence>
<protein>
    <recommendedName>
        <fullName evidence="3">Lipoprotein</fullName>
    </recommendedName>
</protein>
<evidence type="ECO:0000313" key="2">
    <source>
        <dbReference type="Proteomes" id="UP001526246"/>
    </source>
</evidence>
<proteinExistence type="predicted"/>
<dbReference type="EMBL" id="JAPDOB010000002">
    <property type="protein sequence ID" value="MCW3798703.1"/>
    <property type="molecule type" value="Genomic_DNA"/>
</dbReference>
<keyword evidence="2" id="KW-1185">Reference proteome</keyword>